<evidence type="ECO:0000259" key="12">
    <source>
        <dbReference type="PROSITE" id="PS50011"/>
    </source>
</evidence>
<reference evidence="14" key="1">
    <citation type="submission" date="2015-09" db="EMBL/GenBank/DDBJ databases">
        <authorList>
            <consortium name="Pathogen Informatics"/>
        </authorList>
    </citation>
    <scope>NUCLEOTIDE SEQUENCE [LARGE SCALE GENOMIC DNA]</scope>
    <source>
        <strain evidence="14">Lake Konstanz</strain>
    </source>
</reference>
<feature type="domain" description="Protein kinase" evidence="12">
    <location>
        <begin position="13"/>
        <end position="278"/>
    </location>
</feature>
<keyword evidence="3" id="KW-0723">Serine/threonine-protein kinase</keyword>
<evidence type="ECO:0000256" key="2">
    <source>
        <dbReference type="ARBA" id="ARBA00012513"/>
    </source>
</evidence>
<keyword evidence="5 10" id="KW-0547">Nucleotide-binding</keyword>
<accession>A0A0S4IQV2</accession>
<feature type="compositionally biased region" description="Polar residues" evidence="11">
    <location>
        <begin position="626"/>
        <end position="637"/>
    </location>
</feature>
<evidence type="ECO:0000256" key="4">
    <source>
        <dbReference type="ARBA" id="ARBA00022679"/>
    </source>
</evidence>
<gene>
    <name evidence="13" type="ORF">BSAL_60575</name>
</gene>
<evidence type="ECO:0000313" key="13">
    <source>
        <dbReference type="EMBL" id="CUF24617.1"/>
    </source>
</evidence>
<evidence type="ECO:0000256" key="11">
    <source>
        <dbReference type="SAM" id="MobiDB-lite"/>
    </source>
</evidence>
<comment type="catalytic activity">
    <reaction evidence="9">
        <text>L-seryl-[protein] + ATP = O-phospho-L-seryl-[protein] + ADP + H(+)</text>
        <dbReference type="Rhea" id="RHEA:17989"/>
        <dbReference type="Rhea" id="RHEA-COMP:9863"/>
        <dbReference type="Rhea" id="RHEA-COMP:11604"/>
        <dbReference type="ChEBI" id="CHEBI:15378"/>
        <dbReference type="ChEBI" id="CHEBI:29999"/>
        <dbReference type="ChEBI" id="CHEBI:30616"/>
        <dbReference type="ChEBI" id="CHEBI:83421"/>
        <dbReference type="ChEBI" id="CHEBI:456216"/>
        <dbReference type="EC" id="2.7.11.1"/>
    </reaction>
</comment>
<dbReference type="SMART" id="SM00220">
    <property type="entry name" value="S_TKc"/>
    <property type="match status" value="1"/>
</dbReference>
<sequence length="878" mass="99149">MPPTTFSCDGVQWKKVKVLGKGSFGEAFLIETVSSPSTQAVCKLVHLAAMKQDEQREALNEVKVLSQLRHPNIVQYIGSFQADGHLHILMEYCNGGDVDQLIKKFKTLGNFMEEDLLASLFIQICSALRYLHERRILHRDLKSQNVFLCRNEAAVGSGKYIVKLGDFGISTVLRNTLALAKTVCGTPYYFSPELCMNRPYNNKSDVWSLGCILYEMATLQHAFDAKNMKALMQRILTGKYNPVDARYHKSLQDVIDGMLQQKVEKRLSIQQVQKMQFVVQHTERLYQQYELDSSQKRRDKEMAAEAERQRRRAAEEPNVRMSSGMQESSPRNPRSVERDAKSKAARQRREDQDAQLQARNRDIEDQRRRRNLKAAQRYDRNREEIKDRMADLERLDDVRRRIEICSYEDQEKFVEKGWKLVQDTKVRQDERGRDHDERDRKLQELMEQMNAIDSKMRSRRIRRERDDDDTPPPPPQQHFVPSGLPPKPVRAPTARELALAYKNRVSAEAPWNRGREVPMGFTKESWDAHCKVMGHAVPISGGGGRPGSRGIVGGPSPLPTATIGAPPTKGQLSDGDVSVLLKGEFQRLSKDPVFLQQQAADDEARRKVSAMAEWEAQKARIRFNLGASQQQNGSSEKTFIPPPAQRGPPPVPRSGVQHHQPDRQEQARPPSLSPPQPPKVERPGFRFDNQGKFNENAQVPYRQPPPAPVVHDDDDDAYESSRSSSTASSSGSSSVSSVDVEEEDYNDVIHAMKDQARRPEPPDLFEEAPLPPNDLSRVANTVKFTLDGKTLHLDGVRANDPMEVRVEALRVFLSDALGGARTLERLIQNLQNIQCAGVDDAEADAMLAKLEAQYGNKGSLVDLAIQLVVCEAMMDQPS</sequence>
<keyword evidence="14" id="KW-1185">Reference proteome</keyword>
<feature type="region of interest" description="Disordered" evidence="11">
    <location>
        <begin position="448"/>
        <end position="490"/>
    </location>
</feature>
<feature type="compositionally biased region" description="Basic and acidic residues" evidence="11">
    <location>
        <begin position="293"/>
        <end position="318"/>
    </location>
</feature>
<dbReference type="InterPro" id="IPR000719">
    <property type="entry name" value="Prot_kinase_dom"/>
</dbReference>
<feature type="region of interest" description="Disordered" evidence="11">
    <location>
        <begin position="626"/>
        <end position="741"/>
    </location>
</feature>
<dbReference type="InterPro" id="IPR051131">
    <property type="entry name" value="NEK_Ser/Thr_kinase_NIMA"/>
</dbReference>
<comment type="similarity">
    <text evidence="1">Belongs to the protein kinase superfamily. NEK Ser/Thr protein kinase family. NIMA subfamily.</text>
</comment>
<feature type="compositionally biased region" description="Low complexity" evidence="11">
    <location>
        <begin position="720"/>
        <end position="738"/>
    </location>
</feature>
<dbReference type="OMA" id="NIQCAGV"/>
<dbReference type="OrthoDB" id="248923at2759"/>
<dbReference type="EC" id="2.7.11.1" evidence="2"/>
<evidence type="ECO:0000256" key="10">
    <source>
        <dbReference type="PROSITE-ProRule" id="PRU10141"/>
    </source>
</evidence>
<dbReference type="PROSITE" id="PS50011">
    <property type="entry name" value="PROTEIN_KINASE_DOM"/>
    <property type="match status" value="1"/>
</dbReference>
<feature type="compositionally biased region" description="Polar residues" evidence="11">
    <location>
        <begin position="320"/>
        <end position="332"/>
    </location>
</feature>
<dbReference type="CDD" id="cd08215">
    <property type="entry name" value="STKc_Nek"/>
    <property type="match status" value="1"/>
</dbReference>
<evidence type="ECO:0000256" key="9">
    <source>
        <dbReference type="ARBA" id="ARBA00048679"/>
    </source>
</evidence>
<keyword evidence="7 10" id="KW-0067">ATP-binding</keyword>
<dbReference type="SUPFAM" id="SSF56112">
    <property type="entry name" value="Protein kinase-like (PK-like)"/>
    <property type="match status" value="1"/>
</dbReference>
<evidence type="ECO:0000313" key="14">
    <source>
        <dbReference type="Proteomes" id="UP000051952"/>
    </source>
</evidence>
<feature type="compositionally biased region" description="Basic and acidic residues" evidence="11">
    <location>
        <begin position="334"/>
        <end position="352"/>
    </location>
</feature>
<dbReference type="InterPro" id="IPR008271">
    <property type="entry name" value="Ser/Thr_kinase_AS"/>
</dbReference>
<comment type="catalytic activity">
    <reaction evidence="8">
        <text>L-threonyl-[protein] + ATP = O-phospho-L-threonyl-[protein] + ADP + H(+)</text>
        <dbReference type="Rhea" id="RHEA:46608"/>
        <dbReference type="Rhea" id="RHEA-COMP:11060"/>
        <dbReference type="Rhea" id="RHEA-COMP:11605"/>
        <dbReference type="ChEBI" id="CHEBI:15378"/>
        <dbReference type="ChEBI" id="CHEBI:30013"/>
        <dbReference type="ChEBI" id="CHEBI:30616"/>
        <dbReference type="ChEBI" id="CHEBI:61977"/>
        <dbReference type="ChEBI" id="CHEBI:456216"/>
        <dbReference type="EC" id="2.7.11.1"/>
    </reaction>
</comment>
<keyword evidence="6 13" id="KW-0418">Kinase</keyword>
<feature type="compositionally biased region" description="Pro residues" evidence="11">
    <location>
        <begin position="640"/>
        <end position="652"/>
    </location>
</feature>
<evidence type="ECO:0000256" key="1">
    <source>
        <dbReference type="ARBA" id="ARBA00010886"/>
    </source>
</evidence>
<evidence type="ECO:0000256" key="3">
    <source>
        <dbReference type="ARBA" id="ARBA00022527"/>
    </source>
</evidence>
<evidence type="ECO:0000256" key="5">
    <source>
        <dbReference type="ARBA" id="ARBA00022741"/>
    </source>
</evidence>
<dbReference type="GO" id="GO:0004674">
    <property type="term" value="F:protein serine/threonine kinase activity"/>
    <property type="evidence" value="ECO:0007669"/>
    <property type="project" value="UniProtKB-KW"/>
</dbReference>
<dbReference type="AlphaFoldDB" id="A0A0S4IQV2"/>
<evidence type="ECO:0000256" key="7">
    <source>
        <dbReference type="ARBA" id="ARBA00022840"/>
    </source>
</evidence>
<dbReference type="GO" id="GO:0005524">
    <property type="term" value="F:ATP binding"/>
    <property type="evidence" value="ECO:0007669"/>
    <property type="project" value="UniProtKB-UniRule"/>
</dbReference>
<dbReference type="Gene3D" id="1.10.510.10">
    <property type="entry name" value="Transferase(Phosphotransferase) domain 1"/>
    <property type="match status" value="1"/>
</dbReference>
<name>A0A0S4IQV2_BODSA</name>
<dbReference type="PROSITE" id="PS00107">
    <property type="entry name" value="PROTEIN_KINASE_ATP"/>
    <property type="match status" value="1"/>
</dbReference>
<organism evidence="13 14">
    <name type="scientific">Bodo saltans</name>
    <name type="common">Flagellated protozoan</name>
    <dbReference type="NCBI Taxonomy" id="75058"/>
    <lineage>
        <taxon>Eukaryota</taxon>
        <taxon>Discoba</taxon>
        <taxon>Euglenozoa</taxon>
        <taxon>Kinetoplastea</taxon>
        <taxon>Metakinetoplastina</taxon>
        <taxon>Eubodonida</taxon>
        <taxon>Bodonidae</taxon>
        <taxon>Bodo</taxon>
    </lineage>
</organism>
<dbReference type="PROSITE" id="PS00108">
    <property type="entry name" value="PROTEIN_KINASE_ST"/>
    <property type="match status" value="1"/>
</dbReference>
<feature type="binding site" evidence="10">
    <location>
        <position position="51"/>
    </location>
    <ligand>
        <name>ATP</name>
        <dbReference type="ChEBI" id="CHEBI:30616"/>
    </ligand>
</feature>
<dbReference type="InterPro" id="IPR017441">
    <property type="entry name" value="Protein_kinase_ATP_BS"/>
</dbReference>
<dbReference type="EMBL" id="CYKH01000275">
    <property type="protein sequence ID" value="CUF24617.1"/>
    <property type="molecule type" value="Genomic_DNA"/>
</dbReference>
<dbReference type="VEuPathDB" id="TriTrypDB:BSAL_60575"/>
<evidence type="ECO:0000256" key="8">
    <source>
        <dbReference type="ARBA" id="ARBA00047899"/>
    </source>
</evidence>
<keyword evidence="4" id="KW-0808">Transferase</keyword>
<feature type="region of interest" description="Disordered" evidence="11">
    <location>
        <begin position="290"/>
        <end position="370"/>
    </location>
</feature>
<evidence type="ECO:0000256" key="6">
    <source>
        <dbReference type="ARBA" id="ARBA00022777"/>
    </source>
</evidence>
<protein>
    <recommendedName>
        <fullName evidence="2">non-specific serine/threonine protein kinase</fullName>
        <ecNumber evidence="2">2.7.11.1</ecNumber>
    </recommendedName>
</protein>
<dbReference type="FunFam" id="3.30.200.20:FF:000097">
    <property type="entry name" value="Probable serine/threonine-protein kinase nek1"/>
    <property type="match status" value="1"/>
</dbReference>
<dbReference type="PANTHER" id="PTHR44899">
    <property type="entry name" value="CAMK FAMILY PROTEIN KINASE"/>
    <property type="match status" value="1"/>
</dbReference>
<dbReference type="Proteomes" id="UP000051952">
    <property type="component" value="Unassembled WGS sequence"/>
</dbReference>
<dbReference type="InterPro" id="IPR011009">
    <property type="entry name" value="Kinase-like_dom_sf"/>
</dbReference>
<dbReference type="Pfam" id="PF00069">
    <property type="entry name" value="Pkinase"/>
    <property type="match status" value="1"/>
</dbReference>
<dbReference type="PANTHER" id="PTHR44899:SF3">
    <property type="entry name" value="SERINE_THREONINE-PROTEIN KINASE NEK1"/>
    <property type="match status" value="1"/>
</dbReference>
<proteinExistence type="inferred from homology"/>